<protein>
    <recommendedName>
        <fullName evidence="1">DUF6431 domain-containing protein</fullName>
    </recommendedName>
</protein>
<name>A0A1M5Y351_9CLOT</name>
<keyword evidence="3" id="KW-1185">Reference proteome</keyword>
<reference evidence="2 3" key="1">
    <citation type="submission" date="2016-11" db="EMBL/GenBank/DDBJ databases">
        <authorList>
            <person name="Jaros S."/>
            <person name="Januszkiewicz K."/>
            <person name="Wedrychowicz H."/>
        </authorList>
    </citation>
    <scope>NUCLEOTIDE SEQUENCE [LARGE SCALE GENOMIC DNA]</scope>
    <source>
        <strain evidence="2 3">DSM 8605</strain>
    </source>
</reference>
<feature type="domain" description="DUF6431" evidence="1">
    <location>
        <begin position="31"/>
        <end position="71"/>
    </location>
</feature>
<gene>
    <name evidence="2" type="ORF">SAMN02745207_04156</name>
</gene>
<dbReference type="Proteomes" id="UP000184447">
    <property type="component" value="Unassembled WGS sequence"/>
</dbReference>
<evidence type="ECO:0000313" key="2">
    <source>
        <dbReference type="EMBL" id="SHI06491.1"/>
    </source>
</evidence>
<dbReference type="STRING" id="1121316.SAMN02745207_04156"/>
<dbReference type="EMBL" id="FQXM01000050">
    <property type="protein sequence ID" value="SHI06491.1"/>
    <property type="molecule type" value="Genomic_DNA"/>
</dbReference>
<dbReference type="Pfam" id="PF20020">
    <property type="entry name" value="DUF6431"/>
    <property type="match status" value="1"/>
</dbReference>
<evidence type="ECO:0000313" key="3">
    <source>
        <dbReference type="Proteomes" id="UP000184447"/>
    </source>
</evidence>
<evidence type="ECO:0000259" key="1">
    <source>
        <dbReference type="Pfam" id="PF20020"/>
    </source>
</evidence>
<organism evidence="2 3">
    <name type="scientific">Clostridium grantii DSM 8605</name>
    <dbReference type="NCBI Taxonomy" id="1121316"/>
    <lineage>
        <taxon>Bacteria</taxon>
        <taxon>Bacillati</taxon>
        <taxon>Bacillota</taxon>
        <taxon>Clostridia</taxon>
        <taxon>Eubacteriales</taxon>
        <taxon>Clostridiaceae</taxon>
        <taxon>Clostridium</taxon>
    </lineage>
</organism>
<dbReference type="InterPro" id="IPR045536">
    <property type="entry name" value="DUF6431"/>
</dbReference>
<dbReference type="AlphaFoldDB" id="A0A1M5Y351"/>
<accession>A0A1M5Y351</accession>
<sequence>MGRFLIIFWYSYSLSNTPFASYKRHLVTYYNNEVRNNIITISRLICSSCGHTHAILPSVIVPYMSFSFKFTLFIIHDYLVGKFNSIEAMCEHYGIAISTFYRILTKFKEHKKLWLGLLEDKLISALKFLQTIMNSTFIEIETFIINFLNRTALSFFQGTS</sequence>
<proteinExistence type="predicted"/>
<dbReference type="RefSeq" id="WP_423231154.1">
    <property type="nucleotide sequence ID" value="NZ_FQXM01000050.1"/>
</dbReference>